<evidence type="ECO:0000313" key="2">
    <source>
        <dbReference type="EMBL" id="APH74605.1"/>
    </source>
</evidence>
<dbReference type="PANTHER" id="PTHR37953:SF1">
    <property type="entry name" value="UPF0127 PROTEIN MJ1496"/>
    <property type="match status" value="1"/>
</dbReference>
<keyword evidence="3" id="KW-1185">Reference proteome</keyword>
<name>A0A1L3SZ79_9HYPH</name>
<dbReference type="OrthoDB" id="9808290at2"/>
<proteinExistence type="predicted"/>
<evidence type="ECO:0008006" key="4">
    <source>
        <dbReference type="Google" id="ProtNLM"/>
    </source>
</evidence>
<sequence>MPALVFFTAFVMLSAPSVSAQEAGSPMILPVDPAPLVAETDQGKKSFAVEIADEPEERRRGLMFRERMPESQGMLFVFEQTQPLGFWMMNTILPLDLLFISEKGKVLAILPGEPFSTDTISPGPTVPARFVLELNRGTAEAMGIEEGDMLTHPLIQAAGGN</sequence>
<dbReference type="Pfam" id="PF02643">
    <property type="entry name" value="DUF192"/>
    <property type="match status" value="1"/>
</dbReference>
<dbReference type="PANTHER" id="PTHR37953">
    <property type="entry name" value="UPF0127 PROTEIN MJ1496"/>
    <property type="match status" value="1"/>
</dbReference>
<accession>A0A1L3SZ79</accession>
<reference evidence="3" key="1">
    <citation type="submission" date="2016-11" db="EMBL/GenBank/DDBJ databases">
        <title>Mesorhizobium oceanicum sp. nov., isolated from deep seawater in South China Sea.</title>
        <authorList>
            <person name="Fu G.-Y."/>
        </authorList>
    </citation>
    <scope>NUCLEOTIDE SEQUENCE [LARGE SCALE GENOMIC DNA]</scope>
    <source>
        <strain evidence="3">B7</strain>
    </source>
</reference>
<dbReference type="InterPro" id="IPR003795">
    <property type="entry name" value="DUF192"/>
</dbReference>
<gene>
    <name evidence="2" type="ORF">BSQ44_14100</name>
</gene>
<dbReference type="Gene3D" id="2.60.120.1140">
    <property type="entry name" value="Protein of unknown function DUF192"/>
    <property type="match status" value="1"/>
</dbReference>
<dbReference type="STRING" id="1670800.BSQ44_14100"/>
<dbReference type="EMBL" id="CP018171">
    <property type="protein sequence ID" value="APH74605.1"/>
    <property type="molecule type" value="Genomic_DNA"/>
</dbReference>
<dbReference type="KEGG" id="meso:BSQ44_14100"/>
<organism evidence="2 3">
    <name type="scientific">Aquibium oceanicum</name>
    <dbReference type="NCBI Taxonomy" id="1670800"/>
    <lineage>
        <taxon>Bacteria</taxon>
        <taxon>Pseudomonadati</taxon>
        <taxon>Pseudomonadota</taxon>
        <taxon>Alphaproteobacteria</taxon>
        <taxon>Hyphomicrobiales</taxon>
        <taxon>Phyllobacteriaceae</taxon>
        <taxon>Aquibium</taxon>
    </lineage>
</organism>
<dbReference type="AlphaFoldDB" id="A0A1L3SZ79"/>
<keyword evidence="1" id="KW-0732">Signal</keyword>
<feature type="chain" id="PRO_5013131919" description="DUF192 domain-containing protein" evidence="1">
    <location>
        <begin position="21"/>
        <end position="161"/>
    </location>
</feature>
<protein>
    <recommendedName>
        <fullName evidence="4">DUF192 domain-containing protein</fullName>
    </recommendedName>
</protein>
<evidence type="ECO:0000313" key="3">
    <source>
        <dbReference type="Proteomes" id="UP000182840"/>
    </source>
</evidence>
<feature type="signal peptide" evidence="1">
    <location>
        <begin position="1"/>
        <end position="20"/>
    </location>
</feature>
<evidence type="ECO:0000256" key="1">
    <source>
        <dbReference type="SAM" id="SignalP"/>
    </source>
</evidence>
<dbReference type="Proteomes" id="UP000182840">
    <property type="component" value="Chromosome"/>
</dbReference>
<dbReference type="InterPro" id="IPR038695">
    <property type="entry name" value="Saro_0823-like_sf"/>
</dbReference>